<sequence>MTNMFIQKRLERLKENRLAGKPGLSIDQVRDTQMKLRFNKYESQFIELVSKQLDHPKALISNVLLIEAIIELVATDKDLCEQVMAEWYAQSKPSLDFFSEIRIRARRLEDPIEAEFSEVSSSVSQALEHK</sequence>
<protein>
    <submittedName>
        <fullName evidence="1">Uncharacterized protein</fullName>
    </submittedName>
</protein>
<gene>
    <name evidence="1" type="ORF">K6Q96_06690</name>
</gene>
<accession>A0ABY4WXF6</accession>
<dbReference type="EMBL" id="CP082275">
    <property type="protein sequence ID" value="USH03675.1"/>
    <property type="molecule type" value="Genomic_DNA"/>
</dbReference>
<reference evidence="1" key="1">
    <citation type="submission" date="2021-08" db="EMBL/GenBank/DDBJ databases">
        <authorList>
            <person name="Sakaguchi M."/>
            <person name="Kikuchi T."/>
            <person name="Urbanczyk H."/>
        </authorList>
    </citation>
    <scope>NUCLEOTIDE SEQUENCE</scope>
    <source>
        <strain evidence="1">020920N</strain>
    </source>
</reference>
<proteinExistence type="predicted"/>
<evidence type="ECO:0000313" key="2">
    <source>
        <dbReference type="Proteomes" id="UP001056255"/>
    </source>
</evidence>
<name>A0ABY4WXF6_9GAMM</name>
<dbReference type="Proteomes" id="UP001056255">
    <property type="component" value="Chromosome I"/>
</dbReference>
<dbReference type="RefSeq" id="WP_251878880.1">
    <property type="nucleotide sequence ID" value="NZ_CP082275.1"/>
</dbReference>
<organism evidence="1 2">
    <name type="scientific">Grimontia kaedaensis</name>
    <dbReference type="NCBI Taxonomy" id="2872157"/>
    <lineage>
        <taxon>Bacteria</taxon>
        <taxon>Pseudomonadati</taxon>
        <taxon>Pseudomonadota</taxon>
        <taxon>Gammaproteobacteria</taxon>
        <taxon>Vibrionales</taxon>
        <taxon>Vibrionaceae</taxon>
        <taxon>Grimontia</taxon>
    </lineage>
</organism>
<evidence type="ECO:0000313" key="1">
    <source>
        <dbReference type="EMBL" id="USH03675.1"/>
    </source>
</evidence>
<keyword evidence="2" id="KW-1185">Reference proteome</keyword>